<feature type="domain" description="UBA" evidence="7">
    <location>
        <begin position="143"/>
        <end position="183"/>
    </location>
</feature>
<dbReference type="CDD" id="cd01805">
    <property type="entry name" value="Ubl_Rad23"/>
    <property type="match status" value="1"/>
</dbReference>
<dbReference type="OrthoDB" id="419317at2759"/>
<evidence type="ECO:0000259" key="7">
    <source>
        <dbReference type="PROSITE" id="PS50030"/>
    </source>
</evidence>
<dbReference type="SMART" id="SM00213">
    <property type="entry name" value="UBQ"/>
    <property type="match status" value="1"/>
</dbReference>
<dbReference type="GO" id="GO:0031593">
    <property type="term" value="F:polyubiquitin modification-dependent protein binding"/>
    <property type="evidence" value="ECO:0007669"/>
    <property type="project" value="UniProtKB-UniRule"/>
</dbReference>
<proteinExistence type="inferred from homology"/>
<dbReference type="FunFam" id="1.10.8.10:FF:000003">
    <property type="entry name" value="UV excision repair protein RAD23 homolog"/>
    <property type="match status" value="1"/>
</dbReference>
<dbReference type="SUPFAM" id="SSF101238">
    <property type="entry name" value="XPC-binding domain"/>
    <property type="match status" value="1"/>
</dbReference>
<dbReference type="Gene3D" id="1.10.8.10">
    <property type="entry name" value="DNA helicase RuvA subunit, C-terminal domain"/>
    <property type="match status" value="2"/>
</dbReference>
<dbReference type="PROSITE" id="PS50030">
    <property type="entry name" value="UBA"/>
    <property type="match status" value="2"/>
</dbReference>
<dbReference type="Gene3D" id="1.10.10.540">
    <property type="entry name" value="XPC-binding domain"/>
    <property type="match status" value="1"/>
</dbReference>
<dbReference type="Proteomes" id="UP000663699">
    <property type="component" value="Chromosome 16"/>
</dbReference>
<organism evidence="9 10">
    <name type="scientific">Pneumocystis wakefieldiae</name>
    <dbReference type="NCBI Taxonomy" id="38082"/>
    <lineage>
        <taxon>Eukaryota</taxon>
        <taxon>Fungi</taxon>
        <taxon>Dikarya</taxon>
        <taxon>Ascomycota</taxon>
        <taxon>Taphrinomycotina</taxon>
        <taxon>Pneumocystomycetes</taxon>
        <taxon>Pneumocystaceae</taxon>
        <taxon>Pneumocystis</taxon>
    </lineage>
</organism>
<reference evidence="9" key="1">
    <citation type="submission" date="2020-06" db="EMBL/GenBank/DDBJ databases">
        <title>Genomes of multiple members of Pneumocystis genus reveal paths to human pathogen Pneumocystis jirovecii.</title>
        <authorList>
            <person name="Cisse O.H."/>
            <person name="Ma L."/>
            <person name="Dekker J."/>
            <person name="Khil P."/>
            <person name="Jo J."/>
            <person name="Brenchley J."/>
            <person name="Blair R."/>
            <person name="Pahar B."/>
            <person name="Chabe M."/>
            <person name="Van Rompay K.A."/>
            <person name="Keesler R."/>
            <person name="Sukura A."/>
            <person name="Hirsch V."/>
            <person name="Kutty G."/>
            <person name="Liu Y."/>
            <person name="Peng L."/>
            <person name="Chen J."/>
            <person name="Song J."/>
            <person name="Weissenbacher-Lang C."/>
            <person name="Xu J."/>
            <person name="Upham N.S."/>
            <person name="Stajich J.E."/>
            <person name="Cuomo C.A."/>
            <person name="Cushion M.T."/>
            <person name="Kovacs J.A."/>
        </authorList>
    </citation>
    <scope>NUCLEOTIDE SEQUENCE</scope>
    <source>
        <strain evidence="9">2A</strain>
    </source>
</reference>
<dbReference type="InterPro" id="IPR036353">
    <property type="entry name" value="XPC-bd_sf"/>
</dbReference>
<keyword evidence="4 5" id="KW-0539">Nucleus</keyword>
<feature type="domain" description="UBA" evidence="7">
    <location>
        <begin position="332"/>
        <end position="373"/>
    </location>
</feature>
<dbReference type="InterPro" id="IPR009060">
    <property type="entry name" value="UBA-like_sf"/>
</dbReference>
<dbReference type="SUPFAM" id="SSF46934">
    <property type="entry name" value="UBA-like"/>
    <property type="match status" value="2"/>
</dbReference>
<accession>A0A899G2K5</accession>
<keyword evidence="3 5" id="KW-0234">DNA repair</keyword>
<dbReference type="GO" id="GO:0070628">
    <property type="term" value="F:proteasome binding"/>
    <property type="evidence" value="ECO:0007669"/>
    <property type="project" value="TreeGrafter"/>
</dbReference>
<dbReference type="GO" id="GO:0043130">
    <property type="term" value="F:ubiquitin binding"/>
    <property type="evidence" value="ECO:0007669"/>
    <property type="project" value="UniProtKB-UniRule"/>
</dbReference>
<evidence type="ECO:0000256" key="4">
    <source>
        <dbReference type="ARBA" id="ARBA00023242"/>
    </source>
</evidence>
<comment type="function">
    <text evidence="5">Multiubiquitin chain receptor involved in modulation of proteasomal degradation. Involved in nucleotide excision repair.</text>
</comment>
<dbReference type="PROSITE" id="PS50053">
    <property type="entry name" value="UBIQUITIN_2"/>
    <property type="match status" value="1"/>
</dbReference>
<dbReference type="Pfam" id="PF09280">
    <property type="entry name" value="XPC-binding"/>
    <property type="match status" value="1"/>
</dbReference>
<evidence type="ECO:0000256" key="6">
    <source>
        <dbReference type="SAM" id="MobiDB-lite"/>
    </source>
</evidence>
<dbReference type="InterPro" id="IPR029071">
    <property type="entry name" value="Ubiquitin-like_domsf"/>
</dbReference>
<dbReference type="Pfam" id="PF00240">
    <property type="entry name" value="ubiquitin"/>
    <property type="match status" value="1"/>
</dbReference>
<dbReference type="CDD" id="cd14281">
    <property type="entry name" value="UBA2_Rad23_like"/>
    <property type="match status" value="1"/>
</dbReference>
<protein>
    <recommendedName>
        <fullName evidence="5">UV excision repair protein RAD23</fullName>
    </recommendedName>
</protein>
<evidence type="ECO:0000313" key="9">
    <source>
        <dbReference type="EMBL" id="QSL66993.1"/>
    </source>
</evidence>
<comment type="subcellular location">
    <subcellularLocation>
        <location evidence="5">Nucleus</location>
    </subcellularLocation>
    <subcellularLocation>
        <location evidence="5">Cytoplasm</location>
    </subcellularLocation>
</comment>
<dbReference type="FunFam" id="3.10.20.90:FF:000254">
    <property type="entry name" value="UV excision repair protein Rad23"/>
    <property type="match status" value="1"/>
</dbReference>
<dbReference type="GO" id="GO:0005829">
    <property type="term" value="C:cytosol"/>
    <property type="evidence" value="ECO:0007669"/>
    <property type="project" value="TreeGrafter"/>
</dbReference>
<feature type="compositionally biased region" description="Low complexity" evidence="6">
    <location>
        <begin position="205"/>
        <end position="224"/>
    </location>
</feature>
<feature type="region of interest" description="Disordered" evidence="6">
    <location>
        <begin position="192"/>
        <end position="224"/>
    </location>
</feature>
<evidence type="ECO:0000256" key="5">
    <source>
        <dbReference type="RuleBase" id="RU367049"/>
    </source>
</evidence>
<keyword evidence="1" id="KW-0677">Repeat</keyword>
<dbReference type="GO" id="GO:0043161">
    <property type="term" value="P:proteasome-mediated ubiquitin-dependent protein catabolic process"/>
    <property type="evidence" value="ECO:0007669"/>
    <property type="project" value="UniProtKB-UniRule"/>
</dbReference>
<gene>
    <name evidence="9" type="ORF">MERGE_001380</name>
</gene>
<dbReference type="InterPro" id="IPR015360">
    <property type="entry name" value="XPC-bd"/>
</dbReference>
<evidence type="ECO:0000313" key="10">
    <source>
        <dbReference type="Proteomes" id="UP000663699"/>
    </source>
</evidence>
<sequence length="382" mass="42113">MKLTFKNLNQQKFVIEDVDPMNTILEVKEKIQDVQGLDLKCQKLIYSGKILADDKTVGSYNIKEKDFIVCMVQKPKQVAVVSTSTASTGATTSASVGTSAEPNVSTETMQDSKCKIKAAASNSETSAASCGNFRDPNSLVIGQLRDTAIENMVEMGYERTQVEEAMRVAFNNPDRAVEYLLTGIPEHLSQELSQHVSLPQPVSPSQQALQTHQASQSTSATSSNRSQNLFELAAQISQQGRERLNSGSGNSFGASGGTESLAFLRNNPQFQMLRRFIQTQPHMLESVLQQLAQGNLQLATLINQNSEAFLQLLSEEIEGDDTTLIPNMIQLTEEERQAIERLEALGFSRETVIQAYIACDKNEEMTANYLFENGHESDDEIS</sequence>
<evidence type="ECO:0000256" key="2">
    <source>
        <dbReference type="ARBA" id="ARBA00022763"/>
    </source>
</evidence>
<dbReference type="NCBIfam" id="TIGR00601">
    <property type="entry name" value="rad23"/>
    <property type="match status" value="1"/>
</dbReference>
<dbReference type="Pfam" id="PF00627">
    <property type="entry name" value="UBA"/>
    <property type="match status" value="2"/>
</dbReference>
<keyword evidence="2 5" id="KW-0227">DNA damage</keyword>
<dbReference type="GO" id="GO:0005654">
    <property type="term" value="C:nucleoplasm"/>
    <property type="evidence" value="ECO:0007669"/>
    <property type="project" value="TreeGrafter"/>
</dbReference>
<dbReference type="SUPFAM" id="SSF54236">
    <property type="entry name" value="Ubiquitin-like"/>
    <property type="match status" value="1"/>
</dbReference>
<dbReference type="PANTHER" id="PTHR10621:SF0">
    <property type="entry name" value="UV EXCISION REPAIR PROTEIN RAD23"/>
    <property type="match status" value="1"/>
</dbReference>
<dbReference type="InterPro" id="IPR015940">
    <property type="entry name" value="UBA"/>
</dbReference>
<dbReference type="AlphaFoldDB" id="A0A899G2K5"/>
<keyword evidence="10" id="KW-1185">Reference proteome</keyword>
<evidence type="ECO:0000256" key="1">
    <source>
        <dbReference type="ARBA" id="ARBA00022737"/>
    </source>
</evidence>
<evidence type="ECO:0000256" key="3">
    <source>
        <dbReference type="ARBA" id="ARBA00023204"/>
    </source>
</evidence>
<evidence type="ECO:0000259" key="8">
    <source>
        <dbReference type="PROSITE" id="PS50053"/>
    </source>
</evidence>
<dbReference type="SMART" id="SM00165">
    <property type="entry name" value="UBA"/>
    <property type="match status" value="2"/>
</dbReference>
<dbReference type="Gene3D" id="3.10.20.90">
    <property type="entry name" value="Phosphatidylinositol 3-kinase Catalytic Subunit, Chain A, domain 1"/>
    <property type="match status" value="1"/>
</dbReference>
<dbReference type="FunFam" id="1.10.8.10:FF:000002">
    <property type="entry name" value="UV excision repair protein RAD23 homolog"/>
    <property type="match status" value="1"/>
</dbReference>
<dbReference type="InterPro" id="IPR000626">
    <property type="entry name" value="Ubiquitin-like_dom"/>
</dbReference>
<dbReference type="PRINTS" id="PR01839">
    <property type="entry name" value="RAD23PROTEIN"/>
</dbReference>
<feature type="domain" description="Ubiquitin-like" evidence="8">
    <location>
        <begin position="1"/>
        <end position="77"/>
    </location>
</feature>
<dbReference type="PANTHER" id="PTHR10621">
    <property type="entry name" value="UV EXCISION REPAIR PROTEIN RAD23"/>
    <property type="match status" value="1"/>
</dbReference>
<dbReference type="InterPro" id="IPR004806">
    <property type="entry name" value="Rad23"/>
</dbReference>
<dbReference type="GO" id="GO:0006289">
    <property type="term" value="P:nucleotide-excision repair"/>
    <property type="evidence" value="ECO:0007669"/>
    <property type="project" value="UniProtKB-UniRule"/>
</dbReference>
<keyword evidence="5" id="KW-0963">Cytoplasm</keyword>
<dbReference type="GO" id="GO:0003684">
    <property type="term" value="F:damaged DNA binding"/>
    <property type="evidence" value="ECO:0007669"/>
    <property type="project" value="UniProtKB-UniRule"/>
</dbReference>
<name>A0A899G2K5_9ASCO</name>
<dbReference type="EMBL" id="CP054547">
    <property type="protein sequence ID" value="QSL66993.1"/>
    <property type="molecule type" value="Genomic_DNA"/>
</dbReference>
<comment type="similarity">
    <text evidence="5">Belongs to the RAD23 family.</text>
</comment>